<comment type="caution">
    <text evidence="2">The sequence shown here is derived from an EMBL/GenBank/DDBJ whole genome shotgun (WGS) entry which is preliminary data.</text>
</comment>
<dbReference type="AlphaFoldDB" id="A0A8X6MCC9"/>
<proteinExistence type="predicted"/>
<feature type="region of interest" description="Disordered" evidence="1">
    <location>
        <begin position="75"/>
        <end position="101"/>
    </location>
</feature>
<name>A0A8X6MCC9_NEPPI</name>
<accession>A0A8X6MCC9</accession>
<gene>
    <name evidence="2" type="ORF">NPIL_551021</name>
</gene>
<evidence type="ECO:0000313" key="3">
    <source>
        <dbReference type="Proteomes" id="UP000887013"/>
    </source>
</evidence>
<dbReference type="EMBL" id="BMAW01090648">
    <property type="protein sequence ID" value="GFS45926.1"/>
    <property type="molecule type" value="Genomic_DNA"/>
</dbReference>
<protein>
    <submittedName>
        <fullName evidence="2">Uncharacterized protein</fullName>
    </submittedName>
</protein>
<keyword evidence="3" id="KW-1185">Reference proteome</keyword>
<evidence type="ECO:0000313" key="2">
    <source>
        <dbReference type="EMBL" id="GFS45926.1"/>
    </source>
</evidence>
<dbReference type="Proteomes" id="UP000887013">
    <property type="component" value="Unassembled WGS sequence"/>
</dbReference>
<reference evidence="2" key="1">
    <citation type="submission" date="2020-08" db="EMBL/GenBank/DDBJ databases">
        <title>Multicomponent nature underlies the extraordinary mechanical properties of spider dragline silk.</title>
        <authorList>
            <person name="Kono N."/>
            <person name="Nakamura H."/>
            <person name="Mori M."/>
            <person name="Yoshida Y."/>
            <person name="Ohtoshi R."/>
            <person name="Malay A.D."/>
            <person name="Moran D.A.P."/>
            <person name="Tomita M."/>
            <person name="Numata K."/>
            <person name="Arakawa K."/>
        </authorList>
    </citation>
    <scope>NUCLEOTIDE SEQUENCE</scope>
</reference>
<organism evidence="2 3">
    <name type="scientific">Nephila pilipes</name>
    <name type="common">Giant wood spider</name>
    <name type="synonym">Nephila maculata</name>
    <dbReference type="NCBI Taxonomy" id="299642"/>
    <lineage>
        <taxon>Eukaryota</taxon>
        <taxon>Metazoa</taxon>
        <taxon>Ecdysozoa</taxon>
        <taxon>Arthropoda</taxon>
        <taxon>Chelicerata</taxon>
        <taxon>Arachnida</taxon>
        <taxon>Araneae</taxon>
        <taxon>Araneomorphae</taxon>
        <taxon>Entelegynae</taxon>
        <taxon>Araneoidea</taxon>
        <taxon>Nephilidae</taxon>
        <taxon>Nephila</taxon>
    </lineage>
</organism>
<evidence type="ECO:0000256" key="1">
    <source>
        <dbReference type="SAM" id="MobiDB-lite"/>
    </source>
</evidence>
<sequence length="101" mass="11045">MDQRKICVSVPKINIVNFLKVLDECGSIMQILMVGVTIQVTNGHIKVKMKNGECLPSVDRLILLELTIEPSIPDQRTGVRPGAGDSSSYVNSGSENFLQCL</sequence>
<feature type="compositionally biased region" description="Polar residues" evidence="1">
    <location>
        <begin position="85"/>
        <end position="101"/>
    </location>
</feature>